<dbReference type="GO" id="GO:0010038">
    <property type="term" value="P:response to metal ion"/>
    <property type="evidence" value="ECO:0007669"/>
    <property type="project" value="InterPro"/>
</dbReference>
<name>A0A517N3N6_9BACT</name>
<keyword evidence="3" id="KW-1185">Reference proteome</keyword>
<dbReference type="KEGG" id="rlc:K227x_01110"/>
<comment type="similarity">
    <text evidence="1">Belongs to the CutA family.</text>
</comment>
<dbReference type="Pfam" id="PF03091">
    <property type="entry name" value="CutA1"/>
    <property type="match status" value="1"/>
</dbReference>
<evidence type="ECO:0000256" key="1">
    <source>
        <dbReference type="ARBA" id="ARBA00010169"/>
    </source>
</evidence>
<reference evidence="2 3" key="1">
    <citation type="submission" date="2019-02" db="EMBL/GenBank/DDBJ databases">
        <title>Deep-cultivation of Planctomycetes and their phenomic and genomic characterization uncovers novel biology.</title>
        <authorList>
            <person name="Wiegand S."/>
            <person name="Jogler M."/>
            <person name="Boedeker C."/>
            <person name="Pinto D."/>
            <person name="Vollmers J."/>
            <person name="Rivas-Marin E."/>
            <person name="Kohn T."/>
            <person name="Peeters S.H."/>
            <person name="Heuer A."/>
            <person name="Rast P."/>
            <person name="Oberbeckmann S."/>
            <person name="Bunk B."/>
            <person name="Jeske O."/>
            <person name="Meyerdierks A."/>
            <person name="Storesund J.E."/>
            <person name="Kallscheuer N."/>
            <person name="Luecker S."/>
            <person name="Lage O.M."/>
            <person name="Pohl T."/>
            <person name="Merkel B.J."/>
            <person name="Hornburger P."/>
            <person name="Mueller R.-W."/>
            <person name="Bruemmer F."/>
            <person name="Labrenz M."/>
            <person name="Spormann A.M."/>
            <person name="Op den Camp H."/>
            <person name="Overmann J."/>
            <person name="Amann R."/>
            <person name="Jetten M.S.M."/>
            <person name="Mascher T."/>
            <person name="Medema M.H."/>
            <person name="Devos D.P."/>
            <person name="Kaster A.-K."/>
            <person name="Ovreas L."/>
            <person name="Rohde M."/>
            <person name="Galperin M.Y."/>
            <person name="Jogler C."/>
        </authorList>
    </citation>
    <scope>NUCLEOTIDE SEQUENCE [LARGE SCALE GENOMIC DNA]</scope>
    <source>
        <strain evidence="2 3">K22_7</strain>
    </source>
</reference>
<dbReference type="InterPro" id="IPR011322">
    <property type="entry name" value="N-reg_PII-like_a/b"/>
</dbReference>
<dbReference type="AlphaFoldDB" id="A0A517N3N6"/>
<accession>A0A517N3N6</accession>
<dbReference type="InterPro" id="IPR015867">
    <property type="entry name" value="N-reg_PII/ATP_PRibTrfase_C"/>
</dbReference>
<proteinExistence type="inferred from homology"/>
<dbReference type="EMBL" id="CP036525">
    <property type="protein sequence ID" value="QDT01744.1"/>
    <property type="molecule type" value="Genomic_DNA"/>
</dbReference>
<gene>
    <name evidence="2" type="primary">cutA</name>
    <name evidence="2" type="ORF">K227x_01110</name>
</gene>
<dbReference type="InterPro" id="IPR004323">
    <property type="entry name" value="Ion_tolerance_CutA"/>
</dbReference>
<dbReference type="PANTHER" id="PTHR23419:SF8">
    <property type="entry name" value="FI09726P"/>
    <property type="match status" value="1"/>
</dbReference>
<dbReference type="GO" id="GO:0005507">
    <property type="term" value="F:copper ion binding"/>
    <property type="evidence" value="ECO:0007669"/>
    <property type="project" value="TreeGrafter"/>
</dbReference>
<evidence type="ECO:0000313" key="2">
    <source>
        <dbReference type="EMBL" id="QDT01744.1"/>
    </source>
</evidence>
<dbReference type="SUPFAM" id="SSF54913">
    <property type="entry name" value="GlnB-like"/>
    <property type="match status" value="1"/>
</dbReference>
<dbReference type="Proteomes" id="UP000318538">
    <property type="component" value="Chromosome"/>
</dbReference>
<sequence length="108" mass="12143">MDESTALIMVTTTIESIDQANELAAALVSQSLVACVQIDGPIISHYRWAGEIRQSNEYRLTIKSSLISWPRLKSRLAKMHPYDEPEIIMTVVDDASDGYRSWVIDQST</sequence>
<dbReference type="Gene3D" id="3.30.70.120">
    <property type="match status" value="1"/>
</dbReference>
<evidence type="ECO:0000313" key="3">
    <source>
        <dbReference type="Proteomes" id="UP000318538"/>
    </source>
</evidence>
<protein>
    <submittedName>
        <fullName evidence="2">Divalent-cation tolerance protein CutA</fullName>
    </submittedName>
</protein>
<organism evidence="2 3">
    <name type="scientific">Rubripirellula lacrimiformis</name>
    <dbReference type="NCBI Taxonomy" id="1930273"/>
    <lineage>
        <taxon>Bacteria</taxon>
        <taxon>Pseudomonadati</taxon>
        <taxon>Planctomycetota</taxon>
        <taxon>Planctomycetia</taxon>
        <taxon>Pirellulales</taxon>
        <taxon>Pirellulaceae</taxon>
        <taxon>Rubripirellula</taxon>
    </lineage>
</organism>
<dbReference type="PANTHER" id="PTHR23419">
    <property type="entry name" value="DIVALENT CATION TOLERANCE CUTA-RELATED"/>
    <property type="match status" value="1"/>
</dbReference>